<dbReference type="OrthoDB" id="1303972at2759"/>
<sequence>MHCAGIPKKLMKGEYQLLVEFVNKVVLSRSEKSIVANSTDLFLMESLCKLDPLNMPALMLEHMHKTKVSVGPGVVGTVKQSISLSTLVESEYIVGQTGQLSKMSQLVAERDQLKRELEELTTLLGRKMLKWQY</sequence>
<keyword evidence="3" id="KW-1185">Reference proteome</keyword>
<feature type="coiled-coil region" evidence="1">
    <location>
        <begin position="103"/>
        <end position="130"/>
    </location>
</feature>
<evidence type="ECO:0000256" key="1">
    <source>
        <dbReference type="SAM" id="Coils"/>
    </source>
</evidence>
<accession>A0A9J6B7G8</accession>
<organism evidence="2 3">
    <name type="scientific">Solanum commersonii</name>
    <name type="common">Commerson's wild potato</name>
    <name type="synonym">Commerson's nightshade</name>
    <dbReference type="NCBI Taxonomy" id="4109"/>
    <lineage>
        <taxon>Eukaryota</taxon>
        <taxon>Viridiplantae</taxon>
        <taxon>Streptophyta</taxon>
        <taxon>Embryophyta</taxon>
        <taxon>Tracheophyta</taxon>
        <taxon>Spermatophyta</taxon>
        <taxon>Magnoliopsida</taxon>
        <taxon>eudicotyledons</taxon>
        <taxon>Gunneridae</taxon>
        <taxon>Pentapetalae</taxon>
        <taxon>asterids</taxon>
        <taxon>lamiids</taxon>
        <taxon>Solanales</taxon>
        <taxon>Solanaceae</taxon>
        <taxon>Solanoideae</taxon>
        <taxon>Solaneae</taxon>
        <taxon>Solanum</taxon>
    </lineage>
</organism>
<name>A0A9J6B7G8_SOLCO</name>
<keyword evidence="1" id="KW-0175">Coiled coil</keyword>
<proteinExistence type="predicted"/>
<evidence type="ECO:0000313" key="2">
    <source>
        <dbReference type="EMBL" id="KAG5632539.1"/>
    </source>
</evidence>
<protein>
    <submittedName>
        <fullName evidence="2">Uncharacterized protein</fullName>
    </submittedName>
</protein>
<dbReference type="EMBL" id="JACXVP010000001">
    <property type="protein sequence ID" value="KAG5632539.1"/>
    <property type="molecule type" value="Genomic_DNA"/>
</dbReference>
<dbReference type="Proteomes" id="UP000824120">
    <property type="component" value="Chromosome 1"/>
</dbReference>
<dbReference type="AlphaFoldDB" id="A0A9J6B7G8"/>
<gene>
    <name evidence="2" type="ORF">H5410_004256</name>
</gene>
<reference evidence="2 3" key="1">
    <citation type="submission" date="2020-09" db="EMBL/GenBank/DDBJ databases">
        <title>De no assembly of potato wild relative species, Solanum commersonii.</title>
        <authorList>
            <person name="Cho K."/>
        </authorList>
    </citation>
    <scope>NUCLEOTIDE SEQUENCE [LARGE SCALE GENOMIC DNA]</scope>
    <source>
        <strain evidence="2">LZ3.2</strain>
        <tissue evidence="2">Leaf</tissue>
    </source>
</reference>
<comment type="caution">
    <text evidence="2">The sequence shown here is derived from an EMBL/GenBank/DDBJ whole genome shotgun (WGS) entry which is preliminary data.</text>
</comment>
<evidence type="ECO:0000313" key="3">
    <source>
        <dbReference type="Proteomes" id="UP000824120"/>
    </source>
</evidence>